<accession>A0A4Z2H6I0</accession>
<feature type="region of interest" description="Disordered" evidence="1">
    <location>
        <begin position="51"/>
        <end position="86"/>
    </location>
</feature>
<evidence type="ECO:0000313" key="2">
    <source>
        <dbReference type="EMBL" id="TNN61508.1"/>
    </source>
</evidence>
<organism evidence="2 3">
    <name type="scientific">Liparis tanakae</name>
    <name type="common">Tanaka's snailfish</name>
    <dbReference type="NCBI Taxonomy" id="230148"/>
    <lineage>
        <taxon>Eukaryota</taxon>
        <taxon>Metazoa</taxon>
        <taxon>Chordata</taxon>
        <taxon>Craniata</taxon>
        <taxon>Vertebrata</taxon>
        <taxon>Euteleostomi</taxon>
        <taxon>Actinopterygii</taxon>
        <taxon>Neopterygii</taxon>
        <taxon>Teleostei</taxon>
        <taxon>Neoteleostei</taxon>
        <taxon>Acanthomorphata</taxon>
        <taxon>Eupercaria</taxon>
        <taxon>Perciformes</taxon>
        <taxon>Cottioidei</taxon>
        <taxon>Cottales</taxon>
        <taxon>Liparidae</taxon>
        <taxon>Liparis</taxon>
    </lineage>
</organism>
<protein>
    <submittedName>
        <fullName evidence="2">Uncharacterized protein</fullName>
    </submittedName>
</protein>
<gene>
    <name evidence="2" type="ORF">EYF80_028253</name>
</gene>
<evidence type="ECO:0000313" key="3">
    <source>
        <dbReference type="Proteomes" id="UP000314294"/>
    </source>
</evidence>
<keyword evidence="3" id="KW-1185">Reference proteome</keyword>
<evidence type="ECO:0000256" key="1">
    <source>
        <dbReference type="SAM" id="MobiDB-lite"/>
    </source>
</evidence>
<feature type="compositionally biased region" description="Polar residues" evidence="1">
    <location>
        <begin position="68"/>
        <end position="78"/>
    </location>
</feature>
<dbReference type="AlphaFoldDB" id="A0A4Z2H6I0"/>
<dbReference type="EMBL" id="SRLO01000314">
    <property type="protein sequence ID" value="TNN61508.1"/>
    <property type="molecule type" value="Genomic_DNA"/>
</dbReference>
<name>A0A4Z2H6I0_9TELE</name>
<dbReference type="Proteomes" id="UP000314294">
    <property type="component" value="Unassembled WGS sequence"/>
</dbReference>
<reference evidence="2 3" key="1">
    <citation type="submission" date="2019-03" db="EMBL/GenBank/DDBJ databases">
        <title>First draft genome of Liparis tanakae, snailfish: a comprehensive survey of snailfish specific genes.</title>
        <authorList>
            <person name="Kim W."/>
            <person name="Song I."/>
            <person name="Jeong J.-H."/>
            <person name="Kim D."/>
            <person name="Kim S."/>
            <person name="Ryu S."/>
            <person name="Song J.Y."/>
            <person name="Lee S.K."/>
        </authorList>
    </citation>
    <scope>NUCLEOTIDE SEQUENCE [LARGE SCALE GENOMIC DNA]</scope>
    <source>
        <tissue evidence="2">Muscle</tissue>
    </source>
</reference>
<proteinExistence type="predicted"/>
<comment type="caution">
    <text evidence="2">The sequence shown here is derived from an EMBL/GenBank/DDBJ whole genome shotgun (WGS) entry which is preliminary data.</text>
</comment>
<sequence>MEEPPMPPMEVIFQPSMAMVQATKIQPKTVIRKPQIWTTRIFIFDAPGESTSSLDVRRAPLTRVPDHPQSTGVLTETGTRPPAQPLVVGKVDRPLTVFLVLLRPDTNAAAPGYEYSALKRDNNNKKDNK</sequence>